<protein>
    <submittedName>
        <fullName evidence="1">Uncharacterized protein</fullName>
    </submittedName>
</protein>
<reference evidence="1 2" key="1">
    <citation type="submission" date="2014-04" db="EMBL/GenBank/DDBJ databases">
        <authorList>
            <consortium name="DOE Joint Genome Institute"/>
            <person name="Kuo A."/>
            <person name="Kohler A."/>
            <person name="Costa M.D."/>
            <person name="Nagy L.G."/>
            <person name="Floudas D."/>
            <person name="Copeland A."/>
            <person name="Barry K.W."/>
            <person name="Cichocki N."/>
            <person name="Veneault-Fourrey C."/>
            <person name="LaButti K."/>
            <person name="Lindquist E.A."/>
            <person name="Lipzen A."/>
            <person name="Lundell T."/>
            <person name="Morin E."/>
            <person name="Murat C."/>
            <person name="Sun H."/>
            <person name="Tunlid A."/>
            <person name="Henrissat B."/>
            <person name="Grigoriev I.V."/>
            <person name="Hibbett D.S."/>
            <person name="Martin F."/>
            <person name="Nordberg H.P."/>
            <person name="Cantor M.N."/>
            <person name="Hua S.X."/>
        </authorList>
    </citation>
    <scope>NUCLEOTIDE SEQUENCE [LARGE SCALE GENOMIC DNA]</scope>
    <source>
        <strain evidence="1 2">Marx 270</strain>
    </source>
</reference>
<dbReference type="InParanoid" id="A0A0C3P4W8"/>
<keyword evidence="2" id="KW-1185">Reference proteome</keyword>
<sequence length="83" mass="9130">MLLESSTPAGCHHAKRSLLVRISAPTTVGRRISTDAISWSRSSFDNRCTATVRQISLAKQKTLMTRSRRIKIRGCCPSSGLGR</sequence>
<gene>
    <name evidence="1" type="ORF">M404DRAFT_650261</name>
</gene>
<name>A0A0C3P4W8_PISTI</name>
<dbReference type="AlphaFoldDB" id="A0A0C3P4W8"/>
<dbReference type="Proteomes" id="UP000054217">
    <property type="component" value="Unassembled WGS sequence"/>
</dbReference>
<organism evidence="1 2">
    <name type="scientific">Pisolithus tinctorius Marx 270</name>
    <dbReference type="NCBI Taxonomy" id="870435"/>
    <lineage>
        <taxon>Eukaryota</taxon>
        <taxon>Fungi</taxon>
        <taxon>Dikarya</taxon>
        <taxon>Basidiomycota</taxon>
        <taxon>Agaricomycotina</taxon>
        <taxon>Agaricomycetes</taxon>
        <taxon>Agaricomycetidae</taxon>
        <taxon>Boletales</taxon>
        <taxon>Sclerodermatineae</taxon>
        <taxon>Pisolithaceae</taxon>
        <taxon>Pisolithus</taxon>
    </lineage>
</organism>
<dbReference type="HOGENOM" id="CLU_2543492_0_0_1"/>
<accession>A0A0C3P4W8</accession>
<proteinExistence type="predicted"/>
<evidence type="ECO:0000313" key="1">
    <source>
        <dbReference type="EMBL" id="KIO02511.1"/>
    </source>
</evidence>
<dbReference type="EMBL" id="KN831981">
    <property type="protein sequence ID" value="KIO02511.1"/>
    <property type="molecule type" value="Genomic_DNA"/>
</dbReference>
<reference evidence="2" key="2">
    <citation type="submission" date="2015-01" db="EMBL/GenBank/DDBJ databases">
        <title>Evolutionary Origins and Diversification of the Mycorrhizal Mutualists.</title>
        <authorList>
            <consortium name="DOE Joint Genome Institute"/>
            <consortium name="Mycorrhizal Genomics Consortium"/>
            <person name="Kohler A."/>
            <person name="Kuo A."/>
            <person name="Nagy L.G."/>
            <person name="Floudas D."/>
            <person name="Copeland A."/>
            <person name="Barry K.W."/>
            <person name="Cichocki N."/>
            <person name="Veneault-Fourrey C."/>
            <person name="LaButti K."/>
            <person name="Lindquist E.A."/>
            <person name="Lipzen A."/>
            <person name="Lundell T."/>
            <person name="Morin E."/>
            <person name="Murat C."/>
            <person name="Riley R."/>
            <person name="Ohm R."/>
            <person name="Sun H."/>
            <person name="Tunlid A."/>
            <person name="Henrissat B."/>
            <person name="Grigoriev I.V."/>
            <person name="Hibbett D.S."/>
            <person name="Martin F."/>
        </authorList>
    </citation>
    <scope>NUCLEOTIDE SEQUENCE [LARGE SCALE GENOMIC DNA]</scope>
    <source>
        <strain evidence="2">Marx 270</strain>
    </source>
</reference>
<evidence type="ECO:0000313" key="2">
    <source>
        <dbReference type="Proteomes" id="UP000054217"/>
    </source>
</evidence>